<feature type="compositionally biased region" description="Basic and acidic residues" evidence="2">
    <location>
        <begin position="192"/>
        <end position="216"/>
    </location>
</feature>
<organism evidence="4 5">
    <name type="scientific">Ceratitis capitata</name>
    <name type="common">Mediterranean fruit fly</name>
    <name type="synonym">Tephritis capitata</name>
    <dbReference type="NCBI Taxonomy" id="7213"/>
    <lineage>
        <taxon>Eukaryota</taxon>
        <taxon>Metazoa</taxon>
        <taxon>Ecdysozoa</taxon>
        <taxon>Arthropoda</taxon>
        <taxon>Hexapoda</taxon>
        <taxon>Insecta</taxon>
        <taxon>Pterygota</taxon>
        <taxon>Neoptera</taxon>
        <taxon>Endopterygota</taxon>
        <taxon>Diptera</taxon>
        <taxon>Brachycera</taxon>
        <taxon>Muscomorpha</taxon>
        <taxon>Tephritoidea</taxon>
        <taxon>Tephritidae</taxon>
        <taxon>Ceratitis</taxon>
        <taxon>Ceratitis</taxon>
    </lineage>
</organism>
<dbReference type="PROSITE" id="PS50158">
    <property type="entry name" value="ZF_CCHC"/>
    <property type="match status" value="2"/>
</dbReference>
<keyword evidence="5" id="KW-1185">Reference proteome</keyword>
<dbReference type="GO" id="GO:0003676">
    <property type="term" value="F:nucleic acid binding"/>
    <property type="evidence" value="ECO:0007669"/>
    <property type="project" value="InterPro"/>
</dbReference>
<dbReference type="Pfam" id="PF00098">
    <property type="entry name" value="zf-CCHC"/>
    <property type="match status" value="2"/>
</dbReference>
<protein>
    <submittedName>
        <fullName evidence="4">(Mediterranean fruit fly) hypothetical protein</fullName>
    </submittedName>
</protein>
<keyword evidence="1" id="KW-0863">Zinc-finger</keyword>
<keyword evidence="1" id="KW-0862">Zinc</keyword>
<name>A0A811UUE1_CERCA</name>
<evidence type="ECO:0000313" key="5">
    <source>
        <dbReference type="Proteomes" id="UP000606786"/>
    </source>
</evidence>
<evidence type="ECO:0000256" key="2">
    <source>
        <dbReference type="SAM" id="MobiDB-lite"/>
    </source>
</evidence>
<feature type="compositionally biased region" description="Basic and acidic residues" evidence="2">
    <location>
        <begin position="136"/>
        <end position="147"/>
    </location>
</feature>
<dbReference type="Gene3D" id="4.10.60.10">
    <property type="entry name" value="Zinc finger, CCHC-type"/>
    <property type="match status" value="1"/>
</dbReference>
<keyword evidence="1" id="KW-0479">Metal-binding</keyword>
<evidence type="ECO:0000256" key="1">
    <source>
        <dbReference type="PROSITE-ProRule" id="PRU00047"/>
    </source>
</evidence>
<feature type="domain" description="CCHC-type" evidence="3">
    <location>
        <begin position="421"/>
        <end position="434"/>
    </location>
</feature>
<proteinExistence type="predicted"/>
<dbReference type="InterPro" id="IPR036875">
    <property type="entry name" value="Znf_CCHC_sf"/>
</dbReference>
<evidence type="ECO:0000313" key="4">
    <source>
        <dbReference type="EMBL" id="CAD7001595.1"/>
    </source>
</evidence>
<dbReference type="Proteomes" id="UP000606786">
    <property type="component" value="Unassembled WGS sequence"/>
</dbReference>
<reference evidence="4" key="1">
    <citation type="submission" date="2020-11" db="EMBL/GenBank/DDBJ databases">
        <authorList>
            <person name="Whitehead M."/>
        </authorList>
    </citation>
    <scope>NUCLEOTIDE SEQUENCE</scope>
    <source>
        <strain evidence="4">EGII</strain>
    </source>
</reference>
<gene>
    <name evidence="4" type="ORF">CCAP1982_LOCUS10089</name>
</gene>
<dbReference type="EMBL" id="CAJHJT010000023">
    <property type="protein sequence ID" value="CAD7001595.1"/>
    <property type="molecule type" value="Genomic_DNA"/>
</dbReference>
<sequence>METIKRTNSSNIYGIIMSSGTQSPDSKTAETDLLRKTPTNSGVSVEADPFKRAPRLVRSPKKVLTVEKPVRARSSPPSLQDSAPLAEVTQPAGDVMTELGKTIQKLSEAMSLPQRSINNQIRDLLSSVVKLHARAQEEFDKSKESRRNVPLRSIATDSTPKRPREDEQIVRRTPPKKKANQGAGLNMAKGSKRYEDSNPVNEKRDTESENRWTEVKRKTKNEKKKATFVPRPRPDAIIIARAGNMSYSDILRAVKKEDTLKELGENVSRIRKTAKGEILLEMKKAQMTSTGAYQKEICKVLGEQAQIRALTHEISVEIRDLDEITTKEDIIEAIRSQIKELNTIGVDAVKNIREAYAGTQTALISLPATDAKRLLDASKIKVGWVVCRIRERPNLRKCFRCMEYGHLARACTSEVDRSQCCAKCGEKGHFAKECNKKPLCAVCKSKGNKNSDHRIGSWKCPLYQEACKKAK</sequence>
<dbReference type="GO" id="GO:0008270">
    <property type="term" value="F:zinc ion binding"/>
    <property type="evidence" value="ECO:0007669"/>
    <property type="project" value="UniProtKB-KW"/>
</dbReference>
<accession>A0A811UUE1</accession>
<feature type="compositionally biased region" description="Basic and acidic residues" evidence="2">
    <location>
        <begin position="159"/>
        <end position="170"/>
    </location>
</feature>
<dbReference type="SMART" id="SM00343">
    <property type="entry name" value="ZnF_C2HC"/>
    <property type="match status" value="2"/>
</dbReference>
<dbReference type="SUPFAM" id="SSF57756">
    <property type="entry name" value="Retrovirus zinc finger-like domains"/>
    <property type="match status" value="1"/>
</dbReference>
<dbReference type="AlphaFoldDB" id="A0A811UUE1"/>
<evidence type="ECO:0000259" key="3">
    <source>
        <dbReference type="PROSITE" id="PS50158"/>
    </source>
</evidence>
<feature type="region of interest" description="Disordered" evidence="2">
    <location>
        <begin position="136"/>
        <end position="228"/>
    </location>
</feature>
<feature type="domain" description="CCHC-type" evidence="3">
    <location>
        <begin position="396"/>
        <end position="413"/>
    </location>
</feature>
<comment type="caution">
    <text evidence="4">The sequence shown here is derived from an EMBL/GenBank/DDBJ whole genome shotgun (WGS) entry which is preliminary data.</text>
</comment>
<dbReference type="InterPro" id="IPR001878">
    <property type="entry name" value="Znf_CCHC"/>
</dbReference>